<dbReference type="InterPro" id="IPR052432">
    <property type="entry name" value="PITP/CRAL-TRIO"/>
</dbReference>
<gene>
    <name evidence="2" type="ORF">INT47_007663</name>
</gene>
<reference evidence="2" key="1">
    <citation type="submission" date="2020-12" db="EMBL/GenBank/DDBJ databases">
        <title>Metabolic potential, ecology and presence of endohyphal bacteria is reflected in genomic diversity of Mucoromycotina.</title>
        <authorList>
            <person name="Muszewska A."/>
            <person name="Okrasinska A."/>
            <person name="Steczkiewicz K."/>
            <person name="Drgas O."/>
            <person name="Orlowska M."/>
            <person name="Perlinska-Lenart U."/>
            <person name="Aleksandrzak-Piekarczyk T."/>
            <person name="Szatraj K."/>
            <person name="Zielenkiewicz U."/>
            <person name="Pilsyk S."/>
            <person name="Malc E."/>
            <person name="Mieczkowski P."/>
            <person name="Kruszewska J.S."/>
            <person name="Biernat P."/>
            <person name="Pawlowska J."/>
        </authorList>
    </citation>
    <scope>NUCLEOTIDE SEQUENCE</scope>
    <source>
        <strain evidence="2">WA0000017839</strain>
    </source>
</reference>
<evidence type="ECO:0000313" key="2">
    <source>
        <dbReference type="EMBL" id="KAG2196236.1"/>
    </source>
</evidence>
<feature type="non-terminal residue" evidence="2">
    <location>
        <position position="1"/>
    </location>
</feature>
<evidence type="ECO:0000259" key="1">
    <source>
        <dbReference type="PROSITE" id="PS50191"/>
    </source>
</evidence>
<dbReference type="Gene3D" id="3.40.525.10">
    <property type="entry name" value="CRAL-TRIO lipid binding domain"/>
    <property type="match status" value="1"/>
</dbReference>
<dbReference type="AlphaFoldDB" id="A0A8H7URU3"/>
<sequence>MDIYKKRHLENNQQYNKHEQTIDSIQSALRREIPHLIQEFELTVEESDTIHEFINDRATMFRFLRKNKYSLPTSLSLLLDTVRWRILADIDAIRVSSVREFLHEPLVYFHKSDKIHRPVLVVNLAYLPKAPEGYDVTEFLTPLVIFVLETARLLIWDRTKERTQAGTELPLVLETMILVDFKNANGLPTDMTLFKSFVTLMRRYPGMTGTVNLLNFGWMYQGLWQMCKLVLSNDAKSKVNFPKLPELSVLIEPKDLLTDFGGDDPFLWDSRNDGYYAKYRGSVQQLSRRNSNSSIYYDTIEPFTRPSSSFSLYGTPIGSLTPVASHANLTSVAKAYSNLSLPSKLGNGMPLRTTIKTLGLFVNASSTDFIGGVPSWVLSEKLNAIHGVGDETTRRRRWFIKLLSRCEHTARYMTMRILRKVVKYRGTLYWVVACFLLRNGVQELIEHVFMLMMQLMLTNSARNTVGLGSLLSLTSGQMT</sequence>
<protein>
    <recommendedName>
        <fullName evidence="1">CRAL-TRIO domain-containing protein</fullName>
    </recommendedName>
</protein>
<dbReference type="Pfam" id="PF00650">
    <property type="entry name" value="CRAL_TRIO"/>
    <property type="match status" value="1"/>
</dbReference>
<dbReference type="PANTHER" id="PTHR46590:SF4">
    <property type="entry name" value="CRAL-TRIO DOMAIN-CONTAINING PROTEIN"/>
    <property type="match status" value="1"/>
</dbReference>
<keyword evidence="3" id="KW-1185">Reference proteome</keyword>
<dbReference type="InterPro" id="IPR036273">
    <property type="entry name" value="CRAL/TRIO_N_dom_sf"/>
</dbReference>
<dbReference type="CDD" id="cd00170">
    <property type="entry name" value="SEC14"/>
    <property type="match status" value="1"/>
</dbReference>
<name>A0A8H7URU3_9FUNG</name>
<organism evidence="2 3">
    <name type="scientific">Mucor saturninus</name>
    <dbReference type="NCBI Taxonomy" id="64648"/>
    <lineage>
        <taxon>Eukaryota</taxon>
        <taxon>Fungi</taxon>
        <taxon>Fungi incertae sedis</taxon>
        <taxon>Mucoromycota</taxon>
        <taxon>Mucoromycotina</taxon>
        <taxon>Mucoromycetes</taxon>
        <taxon>Mucorales</taxon>
        <taxon>Mucorineae</taxon>
        <taxon>Mucoraceae</taxon>
        <taxon>Mucor</taxon>
    </lineage>
</organism>
<comment type="caution">
    <text evidence="2">The sequence shown here is derived from an EMBL/GenBank/DDBJ whole genome shotgun (WGS) entry which is preliminary data.</text>
</comment>
<proteinExistence type="predicted"/>
<dbReference type="OrthoDB" id="75724at2759"/>
<accession>A0A8H7URU3</accession>
<dbReference type="PROSITE" id="PS50191">
    <property type="entry name" value="CRAL_TRIO"/>
    <property type="match status" value="1"/>
</dbReference>
<dbReference type="PANTHER" id="PTHR46590">
    <property type="entry name" value="PHOSPHATIDYLINOSITOL TRANSFER PROTEIN CSR1-RELATED"/>
    <property type="match status" value="1"/>
</dbReference>
<dbReference type="InterPro" id="IPR036865">
    <property type="entry name" value="CRAL-TRIO_dom_sf"/>
</dbReference>
<dbReference type="SUPFAM" id="SSF46938">
    <property type="entry name" value="CRAL/TRIO N-terminal domain"/>
    <property type="match status" value="1"/>
</dbReference>
<evidence type="ECO:0000313" key="3">
    <source>
        <dbReference type="Proteomes" id="UP000603453"/>
    </source>
</evidence>
<feature type="domain" description="CRAL-TRIO" evidence="1">
    <location>
        <begin position="94"/>
        <end position="268"/>
    </location>
</feature>
<dbReference type="Proteomes" id="UP000603453">
    <property type="component" value="Unassembled WGS sequence"/>
</dbReference>
<dbReference type="InterPro" id="IPR001251">
    <property type="entry name" value="CRAL-TRIO_dom"/>
</dbReference>
<dbReference type="EMBL" id="JAEPRD010000151">
    <property type="protein sequence ID" value="KAG2196236.1"/>
    <property type="molecule type" value="Genomic_DNA"/>
</dbReference>
<dbReference type="SUPFAM" id="SSF52087">
    <property type="entry name" value="CRAL/TRIO domain"/>
    <property type="match status" value="1"/>
</dbReference>